<dbReference type="KEGG" id="dfi:AXF13_04795"/>
<dbReference type="AlphaFoldDB" id="A0A0X8JIL2"/>
<evidence type="ECO:0000313" key="1">
    <source>
        <dbReference type="EMBL" id="AMD89484.1"/>
    </source>
</evidence>
<proteinExistence type="predicted"/>
<dbReference type="STRING" id="44742.AXF13_04795"/>
<dbReference type="Proteomes" id="UP000069241">
    <property type="component" value="Chromosome"/>
</dbReference>
<protein>
    <recommendedName>
        <fullName evidence="3">P22 coat-protein 5 family protein</fullName>
    </recommendedName>
</protein>
<dbReference type="RefSeq" id="WP_062251855.1">
    <property type="nucleotide sequence ID" value="NZ_CP014229.1"/>
</dbReference>
<organism evidence="1 2">
    <name type="scientific">Desulfovibrio fairfieldensis</name>
    <dbReference type="NCBI Taxonomy" id="44742"/>
    <lineage>
        <taxon>Bacteria</taxon>
        <taxon>Pseudomonadati</taxon>
        <taxon>Thermodesulfobacteriota</taxon>
        <taxon>Desulfovibrionia</taxon>
        <taxon>Desulfovibrionales</taxon>
        <taxon>Desulfovibrionaceae</taxon>
        <taxon>Desulfovibrio</taxon>
    </lineage>
</organism>
<evidence type="ECO:0008006" key="3">
    <source>
        <dbReference type="Google" id="ProtNLM"/>
    </source>
</evidence>
<gene>
    <name evidence="1" type="ORF">AXF13_04795</name>
</gene>
<reference evidence="2" key="1">
    <citation type="submission" date="2016-02" db="EMBL/GenBank/DDBJ databases">
        <authorList>
            <person name="Holder M.E."/>
            <person name="Ajami N.J."/>
            <person name="Petrosino J.F."/>
        </authorList>
    </citation>
    <scope>NUCLEOTIDE SEQUENCE [LARGE SCALE GENOMIC DNA]</scope>
    <source>
        <strain evidence="2">CCUG 45958</strain>
    </source>
</reference>
<dbReference type="EMBL" id="CP014229">
    <property type="protein sequence ID" value="AMD89484.1"/>
    <property type="molecule type" value="Genomic_DNA"/>
</dbReference>
<evidence type="ECO:0000313" key="2">
    <source>
        <dbReference type="Proteomes" id="UP000069241"/>
    </source>
</evidence>
<name>A0A0X8JIL2_9BACT</name>
<sequence length="376" mass="39906">MPENKFLTPDIIARESLMILQSNTVMAGLVYRDYEEEFGPSKVGDTITIRKPATFEAKEFSGHTEVQDAKEGRVSLTLEKHLDVTTAVTSKQWTLELDDFSARIITPAMVALNEKLDRYLCGLYPAFHQVAGVAGSGPDSLAHLAKLDEVMNEAKIPVAGRRVVVGPATKSAMFAIPEVARADARGDEGTALREASMGRIMGMDWFMDQNINRHTAGSAKAVSALAVNGAVAAGASQMAVDGGSGAEELKLGDVFSVAGVEGSFVVTEDAIAASGAFTSVKFAPAAPESGFPDNAAITVMDSHRANLAFVRNAVALATVPLELPRGNNNAAYVSMQGMGIRVVYGYDMDTKTDIISFDLLAGAKVIDPRLGVRFMA</sequence>
<accession>A0A0X8JIL2</accession>
<keyword evidence="2" id="KW-1185">Reference proteome</keyword>